<evidence type="ECO:0000256" key="7">
    <source>
        <dbReference type="ARBA" id="ARBA00023034"/>
    </source>
</evidence>
<dbReference type="AlphaFoldDB" id="A0AAN8X6P6"/>
<evidence type="ECO:0000256" key="6">
    <source>
        <dbReference type="ARBA" id="ARBA00022989"/>
    </source>
</evidence>
<reference evidence="9 10" key="1">
    <citation type="submission" date="2023-11" db="EMBL/GenBank/DDBJ databases">
        <title>Halocaridina rubra genome assembly.</title>
        <authorList>
            <person name="Smith C."/>
        </authorList>
    </citation>
    <scope>NUCLEOTIDE SEQUENCE [LARGE SCALE GENOMIC DNA]</scope>
    <source>
        <strain evidence="9">EP-1</strain>
        <tissue evidence="9">Whole</tissue>
    </source>
</reference>
<name>A0AAN8X6P6_HALRR</name>
<keyword evidence="8" id="KW-0472">Membrane</keyword>
<keyword evidence="3" id="KW-0963">Cytoplasm</keyword>
<accession>A0AAN8X6P6</accession>
<comment type="caution">
    <text evidence="9">The sequence shown here is derived from an EMBL/GenBank/DDBJ whole genome shotgun (WGS) entry which is preliminary data.</text>
</comment>
<dbReference type="PANTHER" id="PTHR35259">
    <property type="entry name" value="BOMBESIN RECEPTOR-ACTIVATED PROTEIN C6ORF89"/>
    <property type="match status" value="1"/>
</dbReference>
<evidence type="ECO:0000256" key="4">
    <source>
        <dbReference type="ARBA" id="ARBA00022692"/>
    </source>
</evidence>
<keyword evidence="10" id="KW-1185">Reference proteome</keyword>
<evidence type="ECO:0000256" key="3">
    <source>
        <dbReference type="ARBA" id="ARBA00022490"/>
    </source>
</evidence>
<evidence type="ECO:0000313" key="10">
    <source>
        <dbReference type="Proteomes" id="UP001381693"/>
    </source>
</evidence>
<evidence type="ECO:0000256" key="2">
    <source>
        <dbReference type="ARBA" id="ARBA00004496"/>
    </source>
</evidence>
<protein>
    <submittedName>
        <fullName evidence="9">Uncharacterized protein</fullName>
    </submittedName>
</protein>
<keyword evidence="6" id="KW-1133">Transmembrane helix</keyword>
<organism evidence="9 10">
    <name type="scientific">Halocaridina rubra</name>
    <name type="common">Hawaiian red shrimp</name>
    <dbReference type="NCBI Taxonomy" id="373956"/>
    <lineage>
        <taxon>Eukaryota</taxon>
        <taxon>Metazoa</taxon>
        <taxon>Ecdysozoa</taxon>
        <taxon>Arthropoda</taxon>
        <taxon>Crustacea</taxon>
        <taxon>Multicrustacea</taxon>
        <taxon>Malacostraca</taxon>
        <taxon>Eumalacostraca</taxon>
        <taxon>Eucarida</taxon>
        <taxon>Decapoda</taxon>
        <taxon>Pleocyemata</taxon>
        <taxon>Caridea</taxon>
        <taxon>Atyoidea</taxon>
        <taxon>Atyidae</taxon>
        <taxon>Halocaridina</taxon>
    </lineage>
</organism>
<keyword evidence="7" id="KW-0333">Golgi apparatus</keyword>
<dbReference type="InterPro" id="IPR038757">
    <property type="entry name" value="BRAP"/>
</dbReference>
<evidence type="ECO:0000256" key="5">
    <source>
        <dbReference type="ARBA" id="ARBA00022968"/>
    </source>
</evidence>
<comment type="subcellular location">
    <subcellularLocation>
        <location evidence="2">Cytoplasm</location>
    </subcellularLocation>
    <subcellularLocation>
        <location evidence="1">Golgi apparatus membrane</location>
        <topology evidence="1">Single-pass type II membrane protein</topology>
    </subcellularLocation>
</comment>
<sequence>MESFSAEDYLDEIWRQGRDYGLQDNEIHRVLTAAAAERQPIVSPSFSGPHISPQKFGSKRDERLLPTLFLSVFKSLCKLVLCLIIFTVSLGAVLSVHNPTRKFVTRNIQDFIFPVMTRLRSVSLPILSIYPTLSSWYSEECLIQNPFFDQVNGNCDACRGITRHEIVSNVQNFSDVYYNNGNIVVITDAIQSVPIRQILSSIDIKKEEDFGTWKTSSTIKDQTSTKEDLINAYLMVKDLHIEWKINRLETLHVVREMFPRLYFIPRDTEVSLHNYMFVDGGERGSYSLPISEFANVLLIQADSSSTYHFEPSSHCKNICQPIEVLVNSSQVLFFNWIFWRPNRIGGNAVSAVILCSFY</sequence>
<keyword evidence="5" id="KW-0735">Signal-anchor</keyword>
<keyword evidence="4" id="KW-0812">Transmembrane</keyword>
<proteinExistence type="predicted"/>
<dbReference type="EMBL" id="JAXCGZ010007636">
    <property type="protein sequence ID" value="KAK7078885.1"/>
    <property type="molecule type" value="Genomic_DNA"/>
</dbReference>
<evidence type="ECO:0000256" key="1">
    <source>
        <dbReference type="ARBA" id="ARBA00004323"/>
    </source>
</evidence>
<gene>
    <name evidence="9" type="ORF">SK128_005357</name>
</gene>
<dbReference type="GO" id="GO:0000139">
    <property type="term" value="C:Golgi membrane"/>
    <property type="evidence" value="ECO:0007669"/>
    <property type="project" value="UniProtKB-SubCell"/>
</dbReference>
<dbReference type="PANTHER" id="PTHR35259:SF1">
    <property type="entry name" value="BOMBESIN RECEPTOR-ACTIVATED PROTEIN C6ORF89"/>
    <property type="match status" value="1"/>
</dbReference>
<evidence type="ECO:0000256" key="8">
    <source>
        <dbReference type="ARBA" id="ARBA00023136"/>
    </source>
</evidence>
<dbReference type="Proteomes" id="UP001381693">
    <property type="component" value="Unassembled WGS sequence"/>
</dbReference>
<evidence type="ECO:0000313" key="9">
    <source>
        <dbReference type="EMBL" id="KAK7078885.1"/>
    </source>
</evidence>